<evidence type="ECO:0000313" key="1">
    <source>
        <dbReference type="EMBL" id="HJC40491.1"/>
    </source>
</evidence>
<gene>
    <name evidence="1" type="ORF">H9701_02925</name>
</gene>
<accession>A0A9D2NXH7</accession>
<proteinExistence type="predicted"/>
<reference evidence="1" key="1">
    <citation type="journal article" date="2021" name="PeerJ">
        <title>Extensive microbial diversity within the chicken gut microbiome revealed by metagenomics and culture.</title>
        <authorList>
            <person name="Gilroy R."/>
            <person name="Ravi A."/>
            <person name="Getino M."/>
            <person name="Pursley I."/>
            <person name="Horton D.L."/>
            <person name="Alikhan N.F."/>
            <person name="Baker D."/>
            <person name="Gharbi K."/>
            <person name="Hall N."/>
            <person name="Watson M."/>
            <person name="Adriaenssens E.M."/>
            <person name="Foster-Nyarko E."/>
            <person name="Jarju S."/>
            <person name="Secka A."/>
            <person name="Antonio M."/>
            <person name="Oren A."/>
            <person name="Chaudhuri R.R."/>
            <person name="La Ragione R."/>
            <person name="Hildebrand F."/>
            <person name="Pallen M.J."/>
        </authorList>
    </citation>
    <scope>NUCLEOTIDE SEQUENCE</scope>
    <source>
        <strain evidence="1">CHK186-1790</strain>
    </source>
</reference>
<evidence type="ECO:0000313" key="2">
    <source>
        <dbReference type="Proteomes" id="UP000823882"/>
    </source>
</evidence>
<sequence length="289" mass="32412">MAIREDGRPTLASWPKRLYDWSELPEPFRPALAAWRDQGLPPGNVTYIPRVHQHTGGVEYVTAWRGEEVLLLTGRAEGVEELLIRPGEVAGVRYTVQLLRCGVEAVLDRPEGPVRAGFFYNKTKEDQLFPVVNLLLGDPPDFRPRQTHPETPALARLREDSFAMYHTAKLCYRFGEPIREQLWLQGRNYGLQRFRKQRPEAFLALLDRGLAAIRTDFYGSETVYLEKGRIRGAAVGEADVPPPGPRRRPALVVETVLGETLAFPLLPGQEEGAAAFARHLEEALPAGEA</sequence>
<organism evidence="1 2">
    <name type="scientific">Candidatus Intestinimonas pullistercoris</name>
    <dbReference type="NCBI Taxonomy" id="2838623"/>
    <lineage>
        <taxon>Bacteria</taxon>
        <taxon>Bacillati</taxon>
        <taxon>Bacillota</taxon>
        <taxon>Clostridia</taxon>
        <taxon>Eubacteriales</taxon>
        <taxon>Intestinimonas</taxon>
    </lineage>
</organism>
<name>A0A9D2NXH7_9FIRM</name>
<dbReference type="AlphaFoldDB" id="A0A9D2NXH7"/>
<dbReference type="EMBL" id="DWWJ01000058">
    <property type="protein sequence ID" value="HJC40491.1"/>
    <property type="molecule type" value="Genomic_DNA"/>
</dbReference>
<dbReference type="Proteomes" id="UP000823882">
    <property type="component" value="Unassembled WGS sequence"/>
</dbReference>
<reference evidence="1" key="2">
    <citation type="submission" date="2021-04" db="EMBL/GenBank/DDBJ databases">
        <authorList>
            <person name="Gilroy R."/>
        </authorList>
    </citation>
    <scope>NUCLEOTIDE SEQUENCE</scope>
    <source>
        <strain evidence="1">CHK186-1790</strain>
    </source>
</reference>
<comment type="caution">
    <text evidence="1">The sequence shown here is derived from an EMBL/GenBank/DDBJ whole genome shotgun (WGS) entry which is preliminary data.</text>
</comment>
<protein>
    <submittedName>
        <fullName evidence="1">Uncharacterized protein</fullName>
    </submittedName>
</protein>